<gene>
    <name evidence="2" type="ORF">HAX54_035172</name>
</gene>
<feature type="region of interest" description="Disordered" evidence="1">
    <location>
        <begin position="17"/>
        <end position="83"/>
    </location>
</feature>
<dbReference type="EMBL" id="JACEIK010004572">
    <property type="protein sequence ID" value="MCD9645862.1"/>
    <property type="molecule type" value="Genomic_DNA"/>
</dbReference>
<protein>
    <submittedName>
        <fullName evidence="2">Uncharacterized protein</fullName>
    </submittedName>
</protein>
<feature type="non-terminal residue" evidence="2">
    <location>
        <position position="1"/>
    </location>
</feature>
<evidence type="ECO:0000256" key="1">
    <source>
        <dbReference type="SAM" id="MobiDB-lite"/>
    </source>
</evidence>
<feature type="compositionally biased region" description="Basic and acidic residues" evidence="1">
    <location>
        <begin position="48"/>
        <end position="66"/>
    </location>
</feature>
<dbReference type="Proteomes" id="UP000823775">
    <property type="component" value="Unassembled WGS sequence"/>
</dbReference>
<sequence length="96" mass="11051">VGVKDAMNEVEHGMHHMREAQGHQCNSRRSVAASCNHAMSEAQQRWHTMPDERRPALRMGRREHGTSPKLWQTPSKDHTPPHDKVRAVLAMRQWLG</sequence>
<keyword evidence="3" id="KW-1185">Reference proteome</keyword>
<organism evidence="2 3">
    <name type="scientific">Datura stramonium</name>
    <name type="common">Jimsonweed</name>
    <name type="synonym">Common thornapple</name>
    <dbReference type="NCBI Taxonomy" id="4076"/>
    <lineage>
        <taxon>Eukaryota</taxon>
        <taxon>Viridiplantae</taxon>
        <taxon>Streptophyta</taxon>
        <taxon>Embryophyta</taxon>
        <taxon>Tracheophyta</taxon>
        <taxon>Spermatophyta</taxon>
        <taxon>Magnoliopsida</taxon>
        <taxon>eudicotyledons</taxon>
        <taxon>Gunneridae</taxon>
        <taxon>Pentapetalae</taxon>
        <taxon>asterids</taxon>
        <taxon>lamiids</taxon>
        <taxon>Solanales</taxon>
        <taxon>Solanaceae</taxon>
        <taxon>Solanoideae</taxon>
        <taxon>Datureae</taxon>
        <taxon>Datura</taxon>
    </lineage>
</organism>
<accession>A0ABS8VHX1</accession>
<proteinExistence type="predicted"/>
<comment type="caution">
    <text evidence="2">The sequence shown here is derived from an EMBL/GenBank/DDBJ whole genome shotgun (WGS) entry which is preliminary data.</text>
</comment>
<name>A0ABS8VHX1_DATST</name>
<evidence type="ECO:0000313" key="2">
    <source>
        <dbReference type="EMBL" id="MCD9645862.1"/>
    </source>
</evidence>
<evidence type="ECO:0000313" key="3">
    <source>
        <dbReference type="Proteomes" id="UP000823775"/>
    </source>
</evidence>
<reference evidence="2 3" key="1">
    <citation type="journal article" date="2021" name="BMC Genomics">
        <title>Datura genome reveals duplications of psychoactive alkaloid biosynthetic genes and high mutation rate following tissue culture.</title>
        <authorList>
            <person name="Rajewski A."/>
            <person name="Carter-House D."/>
            <person name="Stajich J."/>
            <person name="Litt A."/>
        </authorList>
    </citation>
    <scope>NUCLEOTIDE SEQUENCE [LARGE SCALE GENOMIC DNA]</scope>
    <source>
        <strain evidence="2">AR-01</strain>
    </source>
</reference>